<proteinExistence type="predicted"/>
<comment type="caution">
    <text evidence="1">The sequence shown here is derived from an EMBL/GenBank/DDBJ whole genome shotgun (WGS) entry which is preliminary data.</text>
</comment>
<protein>
    <submittedName>
        <fullName evidence="1">Uncharacterized protein</fullName>
    </submittedName>
</protein>
<gene>
    <name evidence="1" type="ORF">ERUC_LOCUS17471</name>
</gene>
<organism evidence="1 2">
    <name type="scientific">Eruca vesicaria subsp. sativa</name>
    <name type="common">Garden rocket</name>
    <name type="synonym">Eruca sativa</name>
    <dbReference type="NCBI Taxonomy" id="29727"/>
    <lineage>
        <taxon>Eukaryota</taxon>
        <taxon>Viridiplantae</taxon>
        <taxon>Streptophyta</taxon>
        <taxon>Embryophyta</taxon>
        <taxon>Tracheophyta</taxon>
        <taxon>Spermatophyta</taxon>
        <taxon>Magnoliopsida</taxon>
        <taxon>eudicotyledons</taxon>
        <taxon>Gunneridae</taxon>
        <taxon>Pentapetalae</taxon>
        <taxon>rosids</taxon>
        <taxon>malvids</taxon>
        <taxon>Brassicales</taxon>
        <taxon>Brassicaceae</taxon>
        <taxon>Brassiceae</taxon>
        <taxon>Eruca</taxon>
    </lineage>
</organism>
<dbReference type="EMBL" id="CAKOAT010161488">
    <property type="protein sequence ID" value="CAH8348820.1"/>
    <property type="molecule type" value="Genomic_DNA"/>
</dbReference>
<keyword evidence="2" id="KW-1185">Reference proteome</keyword>
<dbReference type="AlphaFoldDB" id="A0ABC8K100"/>
<reference evidence="1 2" key="1">
    <citation type="submission" date="2022-03" db="EMBL/GenBank/DDBJ databases">
        <authorList>
            <person name="Macdonald S."/>
            <person name="Ahmed S."/>
            <person name="Newling K."/>
        </authorList>
    </citation>
    <scope>NUCLEOTIDE SEQUENCE [LARGE SCALE GENOMIC DNA]</scope>
</reference>
<evidence type="ECO:0000313" key="1">
    <source>
        <dbReference type="EMBL" id="CAH8348820.1"/>
    </source>
</evidence>
<evidence type="ECO:0000313" key="2">
    <source>
        <dbReference type="Proteomes" id="UP001642260"/>
    </source>
</evidence>
<sequence length="104" mass="11526">MGVYGRDLEVWSSKLQFSVPNDGTASQWTPTRVFVVLMIGSLRSCRSLLGASRFRVAFLSGSSWQPEAQSAHTSPFGHRRYATSVPSQDFSSLVLESSFFRCSV</sequence>
<dbReference type="Proteomes" id="UP001642260">
    <property type="component" value="Unassembled WGS sequence"/>
</dbReference>
<accession>A0ABC8K100</accession>
<name>A0ABC8K100_ERUVS</name>